<feature type="transmembrane region" description="Helical" evidence="8">
    <location>
        <begin position="44"/>
        <end position="66"/>
    </location>
</feature>
<comment type="catalytic activity">
    <reaction evidence="8">
        <text>L-cysteinyl-[protein] + hexadecanoyl-CoA = S-hexadecanoyl-L-cysteinyl-[protein] + CoA</text>
        <dbReference type="Rhea" id="RHEA:36683"/>
        <dbReference type="Rhea" id="RHEA-COMP:10131"/>
        <dbReference type="Rhea" id="RHEA-COMP:11032"/>
        <dbReference type="ChEBI" id="CHEBI:29950"/>
        <dbReference type="ChEBI" id="CHEBI:57287"/>
        <dbReference type="ChEBI" id="CHEBI:57379"/>
        <dbReference type="ChEBI" id="CHEBI:74151"/>
        <dbReference type="EC" id="2.3.1.225"/>
    </reaction>
</comment>
<name>A0AB40C5B0_DIOCR</name>
<evidence type="ECO:0000256" key="3">
    <source>
        <dbReference type="ARBA" id="ARBA00022679"/>
    </source>
</evidence>
<accession>A0AB40C5B0</accession>
<dbReference type="PANTHER" id="PTHR12246">
    <property type="entry name" value="PALMITOYLTRANSFERASE ZDHHC16"/>
    <property type="match status" value="1"/>
</dbReference>
<keyword evidence="10" id="KW-1185">Reference proteome</keyword>
<dbReference type="PROSITE" id="PS50216">
    <property type="entry name" value="DHHC"/>
    <property type="match status" value="1"/>
</dbReference>
<proteinExistence type="inferred from homology"/>
<feature type="transmembrane region" description="Helical" evidence="8">
    <location>
        <begin position="12"/>
        <end position="32"/>
    </location>
</feature>
<dbReference type="AlphaFoldDB" id="A0AB40C5B0"/>
<feature type="transmembrane region" description="Helical" evidence="8">
    <location>
        <begin position="172"/>
        <end position="200"/>
    </location>
</feature>
<feature type="domain" description="Palmitoyltransferase DHHC" evidence="9">
    <location>
        <begin position="89"/>
        <end position="208"/>
    </location>
</feature>
<dbReference type="InterPro" id="IPR001594">
    <property type="entry name" value="Palmitoyltrfase_DHHC"/>
</dbReference>
<comment type="similarity">
    <text evidence="2 8">Belongs to the DHHC palmitoyltransferase family.</text>
</comment>
<dbReference type="RefSeq" id="XP_039134529.1">
    <property type="nucleotide sequence ID" value="XM_039278595.1"/>
</dbReference>
<evidence type="ECO:0000256" key="2">
    <source>
        <dbReference type="ARBA" id="ARBA00008574"/>
    </source>
</evidence>
<evidence type="ECO:0000256" key="5">
    <source>
        <dbReference type="ARBA" id="ARBA00022989"/>
    </source>
</evidence>
<sequence>MAEKKHRLVSVPLLSVICSMLYVYCSTVFIFLDEWLGIGTASGILNAIIFSWLAFMTFFSFFVAVLTDPGSVPPFFAPAVEDARHDSGDAVYCEKCCSYKPPRTHHCRVCKRCVLKMDHHCIWINTCVGYKNYKSFVIFALHASLGSCYAMVIFVSNLMQKEHDFGIVSAKLFYALSGLVILSASLSSTSLFCWHVYLLAHNMTTIEYRGAQKDRWLANRSGQKYRHPFDLGFFQNLILIFGPNMLKWFCPTAVGHLGDGTQFPISND</sequence>
<organism evidence="10 11">
    <name type="scientific">Dioscorea cayennensis subsp. rotundata</name>
    <name type="common">White Guinea yam</name>
    <name type="synonym">Dioscorea rotundata</name>
    <dbReference type="NCBI Taxonomy" id="55577"/>
    <lineage>
        <taxon>Eukaryota</taxon>
        <taxon>Viridiplantae</taxon>
        <taxon>Streptophyta</taxon>
        <taxon>Embryophyta</taxon>
        <taxon>Tracheophyta</taxon>
        <taxon>Spermatophyta</taxon>
        <taxon>Magnoliopsida</taxon>
        <taxon>Liliopsida</taxon>
        <taxon>Dioscoreales</taxon>
        <taxon>Dioscoreaceae</taxon>
        <taxon>Dioscorea</taxon>
    </lineage>
</organism>
<evidence type="ECO:0000313" key="10">
    <source>
        <dbReference type="Proteomes" id="UP001515500"/>
    </source>
</evidence>
<evidence type="ECO:0000256" key="1">
    <source>
        <dbReference type="ARBA" id="ARBA00004141"/>
    </source>
</evidence>
<keyword evidence="4 8" id="KW-0812">Transmembrane</keyword>
<evidence type="ECO:0000256" key="8">
    <source>
        <dbReference type="RuleBase" id="RU079119"/>
    </source>
</evidence>
<keyword evidence="6 8" id="KW-0472">Membrane</keyword>
<dbReference type="Pfam" id="PF01529">
    <property type="entry name" value="DHHC"/>
    <property type="match status" value="1"/>
</dbReference>
<dbReference type="InterPro" id="IPR039859">
    <property type="entry name" value="PFA4/ZDH16/20/ERF2-like"/>
</dbReference>
<evidence type="ECO:0000256" key="6">
    <source>
        <dbReference type="ARBA" id="ARBA00023136"/>
    </source>
</evidence>
<dbReference type="EC" id="2.3.1.225" evidence="8"/>
<evidence type="ECO:0000259" key="9">
    <source>
        <dbReference type="Pfam" id="PF01529"/>
    </source>
</evidence>
<reference evidence="11" key="1">
    <citation type="submission" date="2025-08" db="UniProtKB">
        <authorList>
            <consortium name="RefSeq"/>
        </authorList>
    </citation>
    <scope>IDENTIFICATION</scope>
</reference>
<feature type="transmembrane region" description="Helical" evidence="8">
    <location>
        <begin position="136"/>
        <end position="160"/>
    </location>
</feature>
<comment type="subcellular location">
    <subcellularLocation>
        <location evidence="1">Membrane</location>
        <topology evidence="1">Multi-pass membrane protein</topology>
    </subcellularLocation>
</comment>
<dbReference type="GO" id="GO:0016020">
    <property type="term" value="C:membrane"/>
    <property type="evidence" value="ECO:0007669"/>
    <property type="project" value="UniProtKB-SubCell"/>
</dbReference>
<keyword evidence="5 8" id="KW-1133">Transmembrane helix</keyword>
<dbReference type="GO" id="GO:0019706">
    <property type="term" value="F:protein-cysteine S-palmitoyltransferase activity"/>
    <property type="evidence" value="ECO:0007669"/>
    <property type="project" value="UniProtKB-EC"/>
</dbReference>
<keyword evidence="7 8" id="KW-0012">Acyltransferase</keyword>
<dbReference type="GeneID" id="120271911"/>
<comment type="domain">
    <text evidence="8">The DHHC domain is required for palmitoyltransferase activity.</text>
</comment>
<dbReference type="Proteomes" id="UP001515500">
    <property type="component" value="Chromosome 11"/>
</dbReference>
<evidence type="ECO:0000256" key="4">
    <source>
        <dbReference type="ARBA" id="ARBA00022692"/>
    </source>
</evidence>
<evidence type="ECO:0000256" key="7">
    <source>
        <dbReference type="ARBA" id="ARBA00023315"/>
    </source>
</evidence>
<protein>
    <recommendedName>
        <fullName evidence="8">S-acyltransferase</fullName>
        <ecNumber evidence="8">2.3.1.225</ecNumber>
    </recommendedName>
    <alternativeName>
        <fullName evidence="8">Palmitoyltransferase</fullName>
    </alternativeName>
</protein>
<keyword evidence="3 8" id="KW-0808">Transferase</keyword>
<gene>
    <name evidence="11" type="primary">LOC120271911</name>
</gene>
<evidence type="ECO:0000313" key="11">
    <source>
        <dbReference type="RefSeq" id="XP_039134529.1"/>
    </source>
</evidence>